<geneLocation type="plasmid" evidence="3">
    <name>pdfi3</name>
</geneLocation>
<sequence>MWPSIPQEKDQSRNPHKQAQALLKIKPTPAQRQMNLVKYEEYKHDWSMAWYRTMKLLPNRDRDAYTLLLSFDADRMQGKVIQGAAFGLLLAVALYLASIYLTPTLPVEVRASLALLVGLGRVLATYQSEVAVYVEQGQVVHAQVGLRGIQWKDRAA</sequence>
<gene>
    <name evidence="2" type="ORF">DFI_18405</name>
</gene>
<feature type="transmembrane region" description="Helical" evidence="1">
    <location>
        <begin position="80"/>
        <end position="101"/>
    </location>
</feature>
<dbReference type="RefSeq" id="WP_027464361.1">
    <property type="nucleotide sequence ID" value="NZ_CP021084.1"/>
</dbReference>
<reference evidence="2 3" key="1">
    <citation type="submission" date="2017-05" db="EMBL/GenBank/DDBJ databases">
        <title>The complete genome sequence of Deinococcus ficus isolated from the rhizosphere of the Ficus religiosa L. in Taiwan.</title>
        <authorList>
            <person name="Wu K.-M."/>
            <person name="Liao T.-L."/>
            <person name="Liu Y.-M."/>
            <person name="Young C.-C."/>
            <person name="Tsai S.-F."/>
        </authorList>
    </citation>
    <scope>NUCLEOTIDE SEQUENCE [LARGE SCALE GENOMIC DNA]</scope>
    <source>
        <strain evidence="2 3">CC-FR2-10</strain>
        <plasmid evidence="3">pdfi3</plasmid>
    </source>
</reference>
<name>A0A221T2Q2_9DEIO</name>
<evidence type="ECO:0000313" key="2">
    <source>
        <dbReference type="EMBL" id="ASN83173.1"/>
    </source>
</evidence>
<accession>A0A221T2Q2</accession>
<protein>
    <submittedName>
        <fullName evidence="2">Uncharacterized protein</fullName>
    </submittedName>
</protein>
<dbReference type="Proteomes" id="UP000259030">
    <property type="component" value="Plasmid pDFI3"/>
</dbReference>
<dbReference type="EMBL" id="CP021084">
    <property type="protein sequence ID" value="ASN83173.1"/>
    <property type="molecule type" value="Genomic_DNA"/>
</dbReference>
<keyword evidence="1" id="KW-1133">Transmembrane helix</keyword>
<keyword evidence="2" id="KW-0614">Plasmid</keyword>
<keyword evidence="3" id="KW-1185">Reference proteome</keyword>
<keyword evidence="1" id="KW-0472">Membrane</keyword>
<dbReference type="KEGG" id="dfc:DFI_18405"/>
<evidence type="ECO:0000256" key="1">
    <source>
        <dbReference type="SAM" id="Phobius"/>
    </source>
</evidence>
<evidence type="ECO:0000313" key="3">
    <source>
        <dbReference type="Proteomes" id="UP000259030"/>
    </source>
</evidence>
<keyword evidence="1" id="KW-0812">Transmembrane</keyword>
<organism evidence="2 3">
    <name type="scientific">Deinococcus ficus</name>
    <dbReference type="NCBI Taxonomy" id="317577"/>
    <lineage>
        <taxon>Bacteria</taxon>
        <taxon>Thermotogati</taxon>
        <taxon>Deinococcota</taxon>
        <taxon>Deinococci</taxon>
        <taxon>Deinococcales</taxon>
        <taxon>Deinococcaceae</taxon>
        <taxon>Deinococcus</taxon>
    </lineage>
</organism>
<proteinExistence type="predicted"/>
<dbReference type="AlphaFoldDB" id="A0A221T2Q2"/>